<evidence type="ECO:0000313" key="7">
    <source>
        <dbReference type="EMBL" id="KIW62439.1"/>
    </source>
</evidence>
<dbReference type="STRING" id="5601.A0A0D2FR16"/>
<comment type="subcellular location">
    <subcellularLocation>
        <location evidence="1">Nucleus</location>
    </subcellularLocation>
</comment>
<dbReference type="PANTHER" id="PTHR47338:SF20">
    <property type="entry name" value="ZN(II)2CYS6 TRANSCRIPTION FACTOR (EUROFUNG)"/>
    <property type="match status" value="1"/>
</dbReference>
<dbReference type="AlphaFoldDB" id="A0A0D2FR16"/>
<sequence>MPSLQVPSPPPFGMFFVAHLAKEAQTKMRPGPSLMLVGKRLSGPGLRDEKRCCISATARSIWLTPSAQCLRLGKPCGYPLKQHDTADDTDFLLQRIQQLEHRLEVAQSGSTSTPGLVGHTSNQPLAAAGPGSFPKAIILDADLFTSLPRPGMHNIPGGTPGEVLDAIGFHTNAICELYFAGAHRWFPILSKKRLTQSLASSPTELNPAVALLLLGMKLLTEPLRSCDAPETPLYQLTRQYISATENAGALNLLLVQTIVLTAIYELGHGIHPAAYLSVSRAAQIGHLLGLHDKDHASQMFKPPDTWTLCEEERRTWWAVVILDRYVQCGMTGVPLATCEPRQGELLPCNDNDWSQGLVGSNDPLFTASPLFATPGLQFATVCRASHILGRVLRHRADHVLEFPDKLAEAFQLHRVLQSLEMSFIREGAPRDEIRTCDLPRALVCSARFILYNIYACNERYSGYKLGGESDMQKVSVDGLSTVALTVAQMAQRFKEDWEMGVRGHAPMLAHCMYQALGECAWFVREDPSPRMQYAFDTIANALKCMAHQWRVCDEYLKLFENSEGTTIN</sequence>
<dbReference type="GO" id="GO:0006351">
    <property type="term" value="P:DNA-templated transcription"/>
    <property type="evidence" value="ECO:0007669"/>
    <property type="project" value="InterPro"/>
</dbReference>
<dbReference type="GO" id="GO:0000981">
    <property type="term" value="F:DNA-binding transcription factor activity, RNA polymerase II-specific"/>
    <property type="evidence" value="ECO:0007669"/>
    <property type="project" value="InterPro"/>
</dbReference>
<dbReference type="GO" id="GO:0003677">
    <property type="term" value="F:DNA binding"/>
    <property type="evidence" value="ECO:0007669"/>
    <property type="project" value="InterPro"/>
</dbReference>
<name>A0A0D2FR16_9EURO</name>
<dbReference type="PANTHER" id="PTHR47338">
    <property type="entry name" value="ZN(II)2CYS6 TRANSCRIPTION FACTOR (EUROFUNG)-RELATED"/>
    <property type="match status" value="1"/>
</dbReference>
<keyword evidence="4" id="KW-0804">Transcription</keyword>
<dbReference type="HOGENOM" id="CLU_023880_2_0_1"/>
<proteinExistence type="predicted"/>
<evidence type="ECO:0000256" key="1">
    <source>
        <dbReference type="ARBA" id="ARBA00004123"/>
    </source>
</evidence>
<reference evidence="7 8" key="1">
    <citation type="submission" date="2015-01" db="EMBL/GenBank/DDBJ databases">
        <title>The Genome Sequence of Capronia semiimmersa CBS27337.</title>
        <authorList>
            <consortium name="The Broad Institute Genomics Platform"/>
            <person name="Cuomo C."/>
            <person name="de Hoog S."/>
            <person name="Gorbushina A."/>
            <person name="Stielow B."/>
            <person name="Teixiera M."/>
            <person name="Abouelleil A."/>
            <person name="Chapman S.B."/>
            <person name="Priest M."/>
            <person name="Young S.K."/>
            <person name="Wortman J."/>
            <person name="Nusbaum C."/>
            <person name="Birren B."/>
        </authorList>
    </citation>
    <scope>NUCLEOTIDE SEQUENCE [LARGE SCALE GENOMIC DNA]</scope>
    <source>
        <strain evidence="7 8">CBS 27337</strain>
    </source>
</reference>
<keyword evidence="5" id="KW-0539">Nucleus</keyword>
<dbReference type="InterPro" id="IPR050815">
    <property type="entry name" value="TF_fung"/>
</dbReference>
<evidence type="ECO:0000256" key="4">
    <source>
        <dbReference type="ARBA" id="ARBA00023163"/>
    </source>
</evidence>
<keyword evidence="8" id="KW-1185">Reference proteome</keyword>
<dbReference type="Pfam" id="PF04082">
    <property type="entry name" value="Fungal_trans"/>
    <property type="match status" value="1"/>
</dbReference>
<dbReference type="CDD" id="cd12148">
    <property type="entry name" value="fungal_TF_MHR"/>
    <property type="match status" value="1"/>
</dbReference>
<organism evidence="7 8">
    <name type="scientific">Phialophora macrospora</name>
    <dbReference type="NCBI Taxonomy" id="1851006"/>
    <lineage>
        <taxon>Eukaryota</taxon>
        <taxon>Fungi</taxon>
        <taxon>Dikarya</taxon>
        <taxon>Ascomycota</taxon>
        <taxon>Pezizomycotina</taxon>
        <taxon>Eurotiomycetes</taxon>
        <taxon>Chaetothyriomycetidae</taxon>
        <taxon>Chaetothyriales</taxon>
        <taxon>Herpotrichiellaceae</taxon>
        <taxon>Phialophora</taxon>
    </lineage>
</organism>
<dbReference type="GO" id="GO:0005634">
    <property type="term" value="C:nucleus"/>
    <property type="evidence" value="ECO:0007669"/>
    <property type="project" value="UniProtKB-SubCell"/>
</dbReference>
<accession>A0A0D2FR16</accession>
<dbReference type="GO" id="GO:0008270">
    <property type="term" value="F:zinc ion binding"/>
    <property type="evidence" value="ECO:0007669"/>
    <property type="project" value="InterPro"/>
</dbReference>
<keyword evidence="3" id="KW-0805">Transcription regulation</keyword>
<evidence type="ECO:0000259" key="6">
    <source>
        <dbReference type="Pfam" id="PF04082"/>
    </source>
</evidence>
<keyword evidence="2" id="KW-0479">Metal-binding</keyword>
<gene>
    <name evidence="7" type="ORF">PV04_10612</name>
</gene>
<evidence type="ECO:0000256" key="3">
    <source>
        <dbReference type="ARBA" id="ARBA00023015"/>
    </source>
</evidence>
<evidence type="ECO:0000313" key="8">
    <source>
        <dbReference type="Proteomes" id="UP000054266"/>
    </source>
</evidence>
<evidence type="ECO:0000256" key="2">
    <source>
        <dbReference type="ARBA" id="ARBA00022723"/>
    </source>
</evidence>
<feature type="domain" description="Xylanolytic transcriptional activator regulatory" evidence="6">
    <location>
        <begin position="176"/>
        <end position="361"/>
    </location>
</feature>
<protein>
    <recommendedName>
        <fullName evidence="6">Xylanolytic transcriptional activator regulatory domain-containing protein</fullName>
    </recommendedName>
</protein>
<dbReference type="EMBL" id="KN846963">
    <property type="protein sequence ID" value="KIW62439.1"/>
    <property type="molecule type" value="Genomic_DNA"/>
</dbReference>
<evidence type="ECO:0000256" key="5">
    <source>
        <dbReference type="ARBA" id="ARBA00023242"/>
    </source>
</evidence>
<dbReference type="InterPro" id="IPR007219">
    <property type="entry name" value="XnlR_reg_dom"/>
</dbReference>
<dbReference type="Proteomes" id="UP000054266">
    <property type="component" value="Unassembled WGS sequence"/>
</dbReference>